<name>A0A9J6P7C0_9CLOT</name>
<proteinExistence type="predicted"/>
<evidence type="ECO:0008006" key="4">
    <source>
        <dbReference type="Google" id="ProtNLM"/>
    </source>
</evidence>
<feature type="transmembrane region" description="Helical" evidence="1">
    <location>
        <begin position="30"/>
        <end position="49"/>
    </location>
</feature>
<evidence type="ECO:0000313" key="3">
    <source>
        <dbReference type="Proteomes" id="UP001056429"/>
    </source>
</evidence>
<protein>
    <recommendedName>
        <fullName evidence="4">Nucleoside transporter/FeoB GTPase Gate domain-containing protein</fullName>
    </recommendedName>
</protein>
<feature type="transmembrane region" description="Helical" evidence="1">
    <location>
        <begin position="69"/>
        <end position="95"/>
    </location>
</feature>
<feature type="transmembrane region" description="Helical" evidence="1">
    <location>
        <begin position="286"/>
        <end position="307"/>
    </location>
</feature>
<dbReference type="Proteomes" id="UP001056429">
    <property type="component" value="Unassembled WGS sequence"/>
</dbReference>
<organism evidence="2 3">
    <name type="scientific">Oceanirhabdus seepicola</name>
    <dbReference type="NCBI Taxonomy" id="2828781"/>
    <lineage>
        <taxon>Bacteria</taxon>
        <taxon>Bacillati</taxon>
        <taxon>Bacillota</taxon>
        <taxon>Clostridia</taxon>
        <taxon>Eubacteriales</taxon>
        <taxon>Clostridiaceae</taxon>
        <taxon>Oceanirhabdus</taxon>
    </lineage>
</organism>
<feature type="transmembrane region" description="Helical" evidence="1">
    <location>
        <begin position="180"/>
        <end position="202"/>
    </location>
</feature>
<feature type="transmembrane region" description="Helical" evidence="1">
    <location>
        <begin position="148"/>
        <end position="168"/>
    </location>
</feature>
<reference evidence="2" key="1">
    <citation type="journal article" date="2021" name="mSystems">
        <title>Bacteria and Archaea Synergistically Convert Glycine Betaine to Biogenic Methane in the Formosa Cold Seep of the South China Sea.</title>
        <authorList>
            <person name="Li L."/>
            <person name="Zhang W."/>
            <person name="Zhang S."/>
            <person name="Song L."/>
            <person name="Sun Q."/>
            <person name="Zhang H."/>
            <person name="Xiang H."/>
            <person name="Dong X."/>
        </authorList>
    </citation>
    <scope>NUCLEOTIDE SEQUENCE</scope>
    <source>
        <strain evidence="2">ZWT</strain>
    </source>
</reference>
<reference evidence="2" key="2">
    <citation type="submission" date="2021-04" db="EMBL/GenBank/DDBJ databases">
        <authorList>
            <person name="Dong X."/>
        </authorList>
    </citation>
    <scope>NUCLEOTIDE SEQUENCE</scope>
    <source>
        <strain evidence="2">ZWT</strain>
    </source>
</reference>
<keyword evidence="1" id="KW-1133">Transmembrane helix</keyword>
<dbReference type="EMBL" id="JAGSOJ010000006">
    <property type="protein sequence ID" value="MCM1992515.1"/>
    <property type="molecule type" value="Genomic_DNA"/>
</dbReference>
<keyword evidence="1" id="KW-0472">Membrane</keyword>
<evidence type="ECO:0000256" key="1">
    <source>
        <dbReference type="SAM" id="Phobius"/>
    </source>
</evidence>
<feature type="transmembrane region" description="Helical" evidence="1">
    <location>
        <begin position="346"/>
        <end position="367"/>
    </location>
</feature>
<keyword evidence="1" id="KW-0812">Transmembrane</keyword>
<keyword evidence="3" id="KW-1185">Reference proteome</keyword>
<dbReference type="RefSeq" id="WP_250861679.1">
    <property type="nucleotide sequence ID" value="NZ_JAGSOJ010000006.1"/>
</dbReference>
<evidence type="ECO:0000313" key="2">
    <source>
        <dbReference type="EMBL" id="MCM1992515.1"/>
    </source>
</evidence>
<feature type="transmembrane region" description="Helical" evidence="1">
    <location>
        <begin position="314"/>
        <end position="334"/>
    </location>
</feature>
<comment type="caution">
    <text evidence="2">The sequence shown here is derived from an EMBL/GenBank/DDBJ whole genome shotgun (WGS) entry which is preliminary data.</text>
</comment>
<accession>A0A9J6P7C0</accession>
<dbReference type="AlphaFoldDB" id="A0A9J6P7C0"/>
<feature type="transmembrane region" description="Helical" evidence="1">
    <location>
        <begin position="379"/>
        <end position="401"/>
    </location>
</feature>
<gene>
    <name evidence="2" type="ORF">KDK92_22605</name>
</gene>
<sequence>MNNQVVNINPEVIEPVVNNKRVKKAIGFEGFIALFLFLGFFTYLGSVMGTANMLQTMMNTAFDLLINTVFYIMAISVLAGAVAAILTEFGIVALINKCLSLLMKPLYNLPGAAALGMVTTYLSDNPAILTLASDKGFKKYFKKFQLPALTNMGTAFGMGLVVTTTMAIKVSSTGESMATAALVGNIGAVVGSIVSVRIMMIFTKKRFGTEEMAVESNGDDLDVMKFREVREGSVSSRLLEAMLDGGKAGVELGMGIIPGVLIICTVVMMLTYGVPDGGYTGAAFEGVRLLPAIGEIGIFKTIFGWLFGFTSGEALAFPITALGAVGAALGLVDPLLKSGTIGGNEIAVFTAMGMCWSGYLSTHVAMMDGLGCRDLTGKAILSHTVGGLCAGISAHWIYVLITSLF</sequence>
<feature type="transmembrane region" description="Helical" evidence="1">
    <location>
        <begin position="252"/>
        <end position="274"/>
    </location>
</feature>